<name>A0A8D5ZMU6_9BACL</name>
<evidence type="ECO:0000313" key="3">
    <source>
        <dbReference type="Proteomes" id="UP000677436"/>
    </source>
</evidence>
<gene>
    <name evidence="2" type="ORF">JIR001_04410</name>
</gene>
<dbReference type="Pfam" id="PF00561">
    <property type="entry name" value="Abhydrolase_1"/>
    <property type="match status" value="1"/>
</dbReference>
<feature type="domain" description="AB hydrolase-1" evidence="1">
    <location>
        <begin position="50"/>
        <end position="240"/>
    </location>
</feature>
<accession>A0A8D5ZMU6</accession>
<keyword evidence="3" id="KW-1185">Reference proteome</keyword>
<evidence type="ECO:0000313" key="2">
    <source>
        <dbReference type="EMBL" id="BCU80658.1"/>
    </source>
</evidence>
<proteinExistence type="predicted"/>
<protein>
    <submittedName>
        <fullName evidence="2">Alpha/beta hydrolase</fullName>
    </submittedName>
</protein>
<reference evidence="2" key="1">
    <citation type="journal article" date="2013" name="Int. J. Syst. Evol. Microbiol.">
        <title>Polycladomyces abyssicola gen. nov., sp. nov., a thermophilic filamentous bacterium isolated from hemipelagic sediment.</title>
        <authorList>
            <person name="Tsubouchi T."/>
            <person name="Shimane Y."/>
            <person name="Mori K."/>
            <person name="Usui K."/>
            <person name="Hiraki T."/>
            <person name="Tame A."/>
            <person name="Uematsu K."/>
            <person name="Maruyama T."/>
            <person name="Hatada Y."/>
        </authorList>
    </citation>
    <scope>NUCLEOTIDE SEQUENCE</scope>
    <source>
        <strain evidence="2">JIR-001</strain>
    </source>
</reference>
<sequence>MNLKNIRKYGNPPFTVACIHGGPGAPGEMAPVAKEISHICGTLEPLQTSASIAEQLHELLTVLKKHGDLPITLIGHSWGAWLSFIFAARYPLLVKKLILIGSGPFEEEYASKIMKTRLSRLNKEEKLKVHALEEALLDPRQDNNVALSQFGKLLSKADSFDPLPSIGEEIEVQPDIFQKVWKEASELRRSGKLLELGKQIQCPVIAIHGDYDPHPYEGIKQPLSQMVEDFRFILLKNCGHTPWMERTARDSFYEVLKKELN</sequence>
<dbReference type="PANTHER" id="PTHR43798:SF33">
    <property type="entry name" value="HYDROLASE, PUTATIVE (AFU_ORTHOLOGUE AFUA_2G14860)-RELATED"/>
    <property type="match status" value="1"/>
</dbReference>
<reference evidence="2" key="2">
    <citation type="journal article" date="2021" name="Microbiol. Resour. Announc.">
        <title>Complete Genome Sequence of Polycladomyces abyssicola JIR-001T, Isolated from Hemipelagic Sediment in Deep Seawater.</title>
        <authorList>
            <person name="Tsubouchi T."/>
            <person name="Kaneko Y."/>
        </authorList>
    </citation>
    <scope>NUCLEOTIDE SEQUENCE</scope>
    <source>
        <strain evidence="2">JIR-001</strain>
    </source>
</reference>
<dbReference type="GO" id="GO:0016787">
    <property type="term" value="F:hydrolase activity"/>
    <property type="evidence" value="ECO:0007669"/>
    <property type="project" value="UniProtKB-KW"/>
</dbReference>
<dbReference type="InterPro" id="IPR050266">
    <property type="entry name" value="AB_hydrolase_sf"/>
</dbReference>
<dbReference type="KEGG" id="pabs:JIR001_04410"/>
<evidence type="ECO:0000259" key="1">
    <source>
        <dbReference type="Pfam" id="PF00561"/>
    </source>
</evidence>
<dbReference type="SUPFAM" id="SSF53474">
    <property type="entry name" value="alpha/beta-Hydrolases"/>
    <property type="match status" value="1"/>
</dbReference>
<dbReference type="AlphaFoldDB" id="A0A8D5ZMU6"/>
<dbReference type="EMBL" id="AP024601">
    <property type="protein sequence ID" value="BCU80658.1"/>
    <property type="molecule type" value="Genomic_DNA"/>
</dbReference>
<dbReference type="InterPro" id="IPR000073">
    <property type="entry name" value="AB_hydrolase_1"/>
</dbReference>
<dbReference type="GO" id="GO:0016020">
    <property type="term" value="C:membrane"/>
    <property type="evidence" value="ECO:0007669"/>
    <property type="project" value="TreeGrafter"/>
</dbReference>
<keyword evidence="2" id="KW-0378">Hydrolase</keyword>
<dbReference type="PANTHER" id="PTHR43798">
    <property type="entry name" value="MONOACYLGLYCEROL LIPASE"/>
    <property type="match status" value="1"/>
</dbReference>
<organism evidence="2 3">
    <name type="scientific">Polycladomyces abyssicola</name>
    <dbReference type="NCBI Taxonomy" id="1125966"/>
    <lineage>
        <taxon>Bacteria</taxon>
        <taxon>Bacillati</taxon>
        <taxon>Bacillota</taxon>
        <taxon>Bacilli</taxon>
        <taxon>Bacillales</taxon>
        <taxon>Thermoactinomycetaceae</taxon>
        <taxon>Polycladomyces</taxon>
    </lineage>
</organism>
<dbReference type="InterPro" id="IPR029058">
    <property type="entry name" value="AB_hydrolase_fold"/>
</dbReference>
<dbReference type="Proteomes" id="UP000677436">
    <property type="component" value="Chromosome"/>
</dbReference>
<dbReference type="Gene3D" id="3.40.50.1820">
    <property type="entry name" value="alpha/beta hydrolase"/>
    <property type="match status" value="1"/>
</dbReference>